<reference evidence="1" key="2">
    <citation type="journal article" date="2015" name="Fish Shellfish Immunol.">
        <title>Early steps in the European eel (Anguilla anguilla)-Vibrio vulnificus interaction in the gills: Role of the RtxA13 toxin.</title>
        <authorList>
            <person name="Callol A."/>
            <person name="Pajuelo D."/>
            <person name="Ebbesson L."/>
            <person name="Teles M."/>
            <person name="MacKenzie S."/>
            <person name="Amaro C."/>
        </authorList>
    </citation>
    <scope>NUCLEOTIDE SEQUENCE</scope>
</reference>
<evidence type="ECO:0000313" key="1">
    <source>
        <dbReference type="EMBL" id="JAH06592.1"/>
    </source>
</evidence>
<dbReference type="AlphaFoldDB" id="A0A0E9PQM0"/>
<protein>
    <submittedName>
        <fullName evidence="1">Uncharacterized protein</fullName>
    </submittedName>
</protein>
<sequence length="38" mass="4490">MLSALRGSSSAFLHLLWSLRSSAVPYRTQRNLNWWQQQ</sequence>
<accession>A0A0E9PQM0</accession>
<name>A0A0E9PQM0_ANGAN</name>
<proteinExistence type="predicted"/>
<dbReference type="EMBL" id="GBXM01101985">
    <property type="protein sequence ID" value="JAH06592.1"/>
    <property type="molecule type" value="Transcribed_RNA"/>
</dbReference>
<organism evidence="1">
    <name type="scientific">Anguilla anguilla</name>
    <name type="common">European freshwater eel</name>
    <name type="synonym">Muraena anguilla</name>
    <dbReference type="NCBI Taxonomy" id="7936"/>
    <lineage>
        <taxon>Eukaryota</taxon>
        <taxon>Metazoa</taxon>
        <taxon>Chordata</taxon>
        <taxon>Craniata</taxon>
        <taxon>Vertebrata</taxon>
        <taxon>Euteleostomi</taxon>
        <taxon>Actinopterygii</taxon>
        <taxon>Neopterygii</taxon>
        <taxon>Teleostei</taxon>
        <taxon>Anguilliformes</taxon>
        <taxon>Anguillidae</taxon>
        <taxon>Anguilla</taxon>
    </lineage>
</organism>
<reference evidence="1" key="1">
    <citation type="submission" date="2014-11" db="EMBL/GenBank/DDBJ databases">
        <authorList>
            <person name="Amaro Gonzalez C."/>
        </authorList>
    </citation>
    <scope>NUCLEOTIDE SEQUENCE</scope>
</reference>